<evidence type="ECO:0008006" key="4">
    <source>
        <dbReference type="Google" id="ProtNLM"/>
    </source>
</evidence>
<proteinExistence type="predicted"/>
<accession>A0AAW2FCW0</accession>
<dbReference type="EMBL" id="JADYXP020000012">
    <property type="protein sequence ID" value="KAL0113766.1"/>
    <property type="molecule type" value="Genomic_DNA"/>
</dbReference>
<sequence length="51" mass="5582">MNKLGDARILIPAGYIKNGRATWPVGWTARSGRKSNTRIGTKERGARGGRE</sequence>
<dbReference type="Proteomes" id="UP001430953">
    <property type="component" value="Unassembled WGS sequence"/>
</dbReference>
<reference evidence="2 3" key="1">
    <citation type="submission" date="2023-03" db="EMBL/GenBank/DDBJ databases">
        <title>High recombination rates correlate with genetic variation in Cardiocondyla obscurior ants.</title>
        <authorList>
            <person name="Errbii M."/>
        </authorList>
    </citation>
    <scope>NUCLEOTIDE SEQUENCE [LARGE SCALE GENOMIC DNA]</scope>
    <source>
        <strain evidence="2">Alpha-2009</strain>
        <tissue evidence="2">Whole body</tissue>
    </source>
</reference>
<organism evidence="2 3">
    <name type="scientific">Cardiocondyla obscurior</name>
    <dbReference type="NCBI Taxonomy" id="286306"/>
    <lineage>
        <taxon>Eukaryota</taxon>
        <taxon>Metazoa</taxon>
        <taxon>Ecdysozoa</taxon>
        <taxon>Arthropoda</taxon>
        <taxon>Hexapoda</taxon>
        <taxon>Insecta</taxon>
        <taxon>Pterygota</taxon>
        <taxon>Neoptera</taxon>
        <taxon>Endopterygota</taxon>
        <taxon>Hymenoptera</taxon>
        <taxon>Apocrita</taxon>
        <taxon>Aculeata</taxon>
        <taxon>Formicoidea</taxon>
        <taxon>Formicidae</taxon>
        <taxon>Myrmicinae</taxon>
        <taxon>Cardiocondyla</taxon>
    </lineage>
</organism>
<evidence type="ECO:0000313" key="2">
    <source>
        <dbReference type="EMBL" id="KAL0113766.1"/>
    </source>
</evidence>
<dbReference type="AlphaFoldDB" id="A0AAW2FCW0"/>
<feature type="region of interest" description="Disordered" evidence="1">
    <location>
        <begin position="27"/>
        <end position="51"/>
    </location>
</feature>
<evidence type="ECO:0000313" key="3">
    <source>
        <dbReference type="Proteomes" id="UP001430953"/>
    </source>
</evidence>
<name>A0AAW2FCW0_9HYME</name>
<gene>
    <name evidence="2" type="ORF">PUN28_012706</name>
</gene>
<protein>
    <recommendedName>
        <fullName evidence="4">Ribosomal protein L2</fullName>
    </recommendedName>
</protein>
<feature type="compositionally biased region" description="Basic and acidic residues" evidence="1">
    <location>
        <begin position="40"/>
        <end position="51"/>
    </location>
</feature>
<evidence type="ECO:0000256" key="1">
    <source>
        <dbReference type="SAM" id="MobiDB-lite"/>
    </source>
</evidence>
<comment type="caution">
    <text evidence="2">The sequence shown here is derived from an EMBL/GenBank/DDBJ whole genome shotgun (WGS) entry which is preliminary data.</text>
</comment>
<keyword evidence="3" id="KW-1185">Reference proteome</keyword>